<proteinExistence type="predicted"/>
<evidence type="ECO:0000313" key="1">
    <source>
        <dbReference type="EMBL" id="DAF86612.1"/>
    </source>
</evidence>
<accession>A0A8S5TWN0</accession>
<sequence length="69" mass="8033">MSKKSVTLNFDMNNENDILVYFYLVKLVTNQVNVSSEIKEMILDYINKDDNLKTLVYEKLGNSVLQNNN</sequence>
<name>A0A8S5TWN0_9CAUD</name>
<protein>
    <submittedName>
        <fullName evidence="1">Uncharacterized protein</fullName>
    </submittedName>
</protein>
<organism evidence="1">
    <name type="scientific">Siphoviridae sp. ctcx61</name>
    <dbReference type="NCBI Taxonomy" id="2825575"/>
    <lineage>
        <taxon>Viruses</taxon>
        <taxon>Duplodnaviria</taxon>
        <taxon>Heunggongvirae</taxon>
        <taxon>Uroviricota</taxon>
        <taxon>Caudoviricetes</taxon>
    </lineage>
</organism>
<reference evidence="1" key="1">
    <citation type="journal article" date="2021" name="Proc. Natl. Acad. Sci. U.S.A.">
        <title>A Catalog of Tens of Thousands of Viruses from Human Metagenomes Reveals Hidden Associations with Chronic Diseases.</title>
        <authorList>
            <person name="Tisza M.J."/>
            <person name="Buck C.B."/>
        </authorList>
    </citation>
    <scope>NUCLEOTIDE SEQUENCE</scope>
    <source>
        <strain evidence="1">Ctcx61</strain>
    </source>
</reference>
<dbReference type="EMBL" id="BK015949">
    <property type="protein sequence ID" value="DAF86612.1"/>
    <property type="molecule type" value="Genomic_DNA"/>
</dbReference>